<gene>
    <name evidence="2" type="ORF">SAMN05444167_2970</name>
</gene>
<evidence type="ECO:0000256" key="1">
    <source>
        <dbReference type="SAM" id="Phobius"/>
    </source>
</evidence>
<feature type="transmembrane region" description="Helical" evidence="1">
    <location>
        <begin position="28"/>
        <end position="47"/>
    </location>
</feature>
<evidence type="ECO:0000313" key="2">
    <source>
        <dbReference type="EMBL" id="SDF67598.1"/>
    </source>
</evidence>
<protein>
    <submittedName>
        <fullName evidence="2">Uncharacterized protein</fullName>
    </submittedName>
</protein>
<sequence length="191" mass="20777">MEGFRGSTTTAKLVATAMEEQLLKRIRVWLTVFIVGLILSGVTAFPLETELGVLVAALRQPSVLSMAQGTHLLPWVEHVYAALRTTNANYPFLAYGTDWLAFGHLVIAVAFIGPWIDPVRNKWFVTFGLIACAGVIPLAIFAGAVRGIPFGWRLIDCSFGVFGSIPLLLVQRDIQSLEAMGYFTTSTSAST</sequence>
<dbReference type="EMBL" id="LT629690">
    <property type="protein sequence ID" value="SDF67598.1"/>
    <property type="molecule type" value="Genomic_DNA"/>
</dbReference>
<feature type="transmembrane region" description="Helical" evidence="1">
    <location>
        <begin position="99"/>
        <end position="116"/>
    </location>
</feature>
<keyword evidence="1" id="KW-0812">Transmembrane</keyword>
<keyword evidence="1" id="KW-0472">Membrane</keyword>
<dbReference type="Proteomes" id="UP000182427">
    <property type="component" value="Chromosome I"/>
</dbReference>
<feature type="transmembrane region" description="Helical" evidence="1">
    <location>
        <begin position="123"/>
        <end position="144"/>
    </location>
</feature>
<accession>A0A1G7N0L8</accession>
<organism evidence="2 3">
    <name type="scientific">Terriglobus roseus</name>
    <dbReference type="NCBI Taxonomy" id="392734"/>
    <lineage>
        <taxon>Bacteria</taxon>
        <taxon>Pseudomonadati</taxon>
        <taxon>Acidobacteriota</taxon>
        <taxon>Terriglobia</taxon>
        <taxon>Terriglobales</taxon>
        <taxon>Acidobacteriaceae</taxon>
        <taxon>Terriglobus</taxon>
    </lineage>
</organism>
<keyword evidence="1" id="KW-1133">Transmembrane helix</keyword>
<name>A0A1G7N0L8_9BACT</name>
<dbReference type="AlphaFoldDB" id="A0A1G7N0L8"/>
<evidence type="ECO:0000313" key="3">
    <source>
        <dbReference type="Proteomes" id="UP000182427"/>
    </source>
</evidence>
<keyword evidence="3" id="KW-1185">Reference proteome</keyword>
<proteinExistence type="predicted"/>
<reference evidence="2 3" key="1">
    <citation type="submission" date="2016-10" db="EMBL/GenBank/DDBJ databases">
        <authorList>
            <person name="de Groot N.N."/>
        </authorList>
    </citation>
    <scope>NUCLEOTIDE SEQUENCE [LARGE SCALE GENOMIC DNA]</scope>
    <source>
        <strain evidence="2 3">GAS232</strain>
    </source>
</reference>